<name>A0A6C2UIT0_9BACT</name>
<accession>A0A6C2UIT0</accession>
<organism evidence="2 3">
    <name type="scientific">Pontiella sulfatireligans</name>
    <dbReference type="NCBI Taxonomy" id="2750658"/>
    <lineage>
        <taxon>Bacteria</taxon>
        <taxon>Pseudomonadati</taxon>
        <taxon>Kiritimatiellota</taxon>
        <taxon>Kiritimatiellia</taxon>
        <taxon>Kiritimatiellales</taxon>
        <taxon>Pontiellaceae</taxon>
        <taxon>Pontiella</taxon>
    </lineage>
</organism>
<reference evidence="2 3" key="1">
    <citation type="submission" date="2019-04" db="EMBL/GenBank/DDBJ databases">
        <authorList>
            <person name="Van Vliet M D."/>
        </authorList>
    </citation>
    <scope>NUCLEOTIDE SEQUENCE [LARGE SCALE GENOMIC DNA]</scope>
    <source>
        <strain evidence="2 3">F21</strain>
    </source>
</reference>
<evidence type="ECO:0000313" key="2">
    <source>
        <dbReference type="EMBL" id="VGO19783.1"/>
    </source>
</evidence>
<dbReference type="EMBL" id="CAAHFH010000001">
    <property type="protein sequence ID" value="VGO19783.1"/>
    <property type="molecule type" value="Genomic_DNA"/>
</dbReference>
<keyword evidence="3" id="KW-1185">Reference proteome</keyword>
<proteinExistence type="predicted"/>
<dbReference type="AlphaFoldDB" id="A0A6C2UIT0"/>
<dbReference type="Proteomes" id="UP000346198">
    <property type="component" value="Unassembled WGS sequence"/>
</dbReference>
<feature type="region of interest" description="Disordered" evidence="1">
    <location>
        <begin position="1"/>
        <end position="27"/>
    </location>
</feature>
<protein>
    <submittedName>
        <fullName evidence="2">Uncharacterized protein</fullName>
    </submittedName>
</protein>
<gene>
    <name evidence="2" type="ORF">SCARR_01842</name>
</gene>
<sequence>MPLPQHLLRRNSLPPARSFPSSPKARLSTAYLPRTASRQPTKLSSKLHPFASSRRFWPSTAPANKPQVDPVLPSTPSRAFTGRIFITTTGSSAPLHVSPNPLNFSSWHRAIALTRKPYRASPVITPAPRERSHPQSHAQSVRVSGFALFCTLTHHACRIRFTTVMYRSLPIASFRPRRYQQRPCDSDSLPLGRGVIAFFQATGFAGFAGQTKKRARNTANPSLLQNGRNYFA</sequence>
<evidence type="ECO:0000256" key="1">
    <source>
        <dbReference type="SAM" id="MobiDB-lite"/>
    </source>
</evidence>
<evidence type="ECO:0000313" key="3">
    <source>
        <dbReference type="Proteomes" id="UP000346198"/>
    </source>
</evidence>